<reference evidence="4" key="1">
    <citation type="submission" date="2016-10" db="EMBL/GenBank/DDBJ databases">
        <authorList>
            <person name="Varghese N."/>
            <person name="Submissions S."/>
        </authorList>
    </citation>
    <scope>NUCLEOTIDE SEQUENCE [LARGE SCALE GENOMIC DNA]</scope>
    <source>
        <strain evidence="4">CGMCC 1.10683</strain>
    </source>
</reference>
<sequence>MKIAQVTPLYEAVPPKLYGGTERVVAHLTDALVDLGHEVTLFAAADAETRARLIPVRDQAIRLDPTPLKSDLAAHMAMLAEVKARADEFDIIHFHTDMIHFPFFERMADKTITTLHGRLDLKDLAGVYRRWPEFGLVSISDDQRHPLPGANWKATVHHGMPAELYSFSPKSDGYLAFLGRISPEKRPDRAIEIAAKLGRPLKMAAKVDAADKVYWDTVIRPMIEAHPNVEFVGEIGDHQKSAFLGGAEALLFPIDWPEPFGLVMIEAMACGTPVVAFRCGSVPEIVEDGETGFVVETLEQAVAAADRARLLDREAIRAHFELRFSATAMARRYLDVYGDLLARRPFAEEPLPEVVTPLRPAEDRSFAAIA</sequence>
<keyword evidence="4" id="KW-1185">Reference proteome</keyword>
<dbReference type="Pfam" id="PF00534">
    <property type="entry name" value="Glycos_transf_1"/>
    <property type="match status" value="1"/>
</dbReference>
<dbReference type="Proteomes" id="UP000198788">
    <property type="component" value="Unassembled WGS sequence"/>
</dbReference>
<protein>
    <submittedName>
        <fullName evidence="3">Glycosyltransferase involved in cell wall bisynthesis</fullName>
    </submittedName>
</protein>
<accession>A0A1I6QCD6</accession>
<dbReference type="GO" id="GO:0016757">
    <property type="term" value="F:glycosyltransferase activity"/>
    <property type="evidence" value="ECO:0007669"/>
    <property type="project" value="InterPro"/>
</dbReference>
<evidence type="ECO:0000313" key="4">
    <source>
        <dbReference type="Proteomes" id="UP000198788"/>
    </source>
</evidence>
<dbReference type="RefSeq" id="WP_092308832.1">
    <property type="nucleotide sequence ID" value="NZ_FOZV01000003.1"/>
</dbReference>
<evidence type="ECO:0000259" key="1">
    <source>
        <dbReference type="Pfam" id="PF00534"/>
    </source>
</evidence>
<dbReference type="Gene3D" id="3.40.50.2000">
    <property type="entry name" value="Glycogen Phosphorylase B"/>
    <property type="match status" value="2"/>
</dbReference>
<dbReference type="AlphaFoldDB" id="A0A1I6QCD6"/>
<dbReference type="Pfam" id="PF13439">
    <property type="entry name" value="Glyco_transf_4"/>
    <property type="match status" value="1"/>
</dbReference>
<dbReference type="InterPro" id="IPR028098">
    <property type="entry name" value="Glyco_trans_4-like_N"/>
</dbReference>
<dbReference type="SUPFAM" id="SSF53756">
    <property type="entry name" value="UDP-Glycosyltransferase/glycogen phosphorylase"/>
    <property type="match status" value="1"/>
</dbReference>
<dbReference type="PANTHER" id="PTHR12526:SF595">
    <property type="entry name" value="BLL5217 PROTEIN"/>
    <property type="match status" value="1"/>
</dbReference>
<keyword evidence="3" id="KW-0808">Transferase</keyword>
<dbReference type="STRING" id="871741.SAMN05192570_1662"/>
<dbReference type="OrthoDB" id="9801573at2"/>
<dbReference type="InterPro" id="IPR001296">
    <property type="entry name" value="Glyco_trans_1"/>
</dbReference>
<feature type="domain" description="Glycosyl transferase family 1" evidence="1">
    <location>
        <begin position="169"/>
        <end position="318"/>
    </location>
</feature>
<evidence type="ECO:0000313" key="3">
    <source>
        <dbReference type="EMBL" id="SFS50005.1"/>
    </source>
</evidence>
<feature type="domain" description="Glycosyltransferase subfamily 4-like N-terminal" evidence="2">
    <location>
        <begin position="18"/>
        <end position="130"/>
    </location>
</feature>
<organism evidence="3 4">
    <name type="scientific">Brevundimonas viscosa</name>
    <dbReference type="NCBI Taxonomy" id="871741"/>
    <lineage>
        <taxon>Bacteria</taxon>
        <taxon>Pseudomonadati</taxon>
        <taxon>Pseudomonadota</taxon>
        <taxon>Alphaproteobacteria</taxon>
        <taxon>Caulobacterales</taxon>
        <taxon>Caulobacteraceae</taxon>
        <taxon>Brevundimonas</taxon>
    </lineage>
</organism>
<evidence type="ECO:0000259" key="2">
    <source>
        <dbReference type="Pfam" id="PF13439"/>
    </source>
</evidence>
<dbReference type="CDD" id="cd03802">
    <property type="entry name" value="GT4_AviGT4-like"/>
    <property type="match status" value="1"/>
</dbReference>
<name>A0A1I6QCD6_9CAUL</name>
<dbReference type="PANTHER" id="PTHR12526">
    <property type="entry name" value="GLYCOSYLTRANSFERASE"/>
    <property type="match status" value="1"/>
</dbReference>
<gene>
    <name evidence="3" type="ORF">SAMN05192570_1662</name>
</gene>
<proteinExistence type="predicted"/>
<dbReference type="EMBL" id="FOZV01000003">
    <property type="protein sequence ID" value="SFS50005.1"/>
    <property type="molecule type" value="Genomic_DNA"/>
</dbReference>